<dbReference type="EMBL" id="JAQQAF010000003">
    <property type="protein sequence ID" value="KAJ8499751.1"/>
    <property type="molecule type" value="Genomic_DNA"/>
</dbReference>
<evidence type="ECO:0000313" key="3">
    <source>
        <dbReference type="Proteomes" id="UP001222027"/>
    </source>
</evidence>
<feature type="compositionally biased region" description="Basic and acidic residues" evidence="1">
    <location>
        <begin position="65"/>
        <end position="79"/>
    </location>
</feature>
<organism evidence="2 3">
    <name type="scientific">Ensete ventricosum</name>
    <name type="common">Abyssinian banana</name>
    <name type="synonym">Musa ensete</name>
    <dbReference type="NCBI Taxonomy" id="4639"/>
    <lineage>
        <taxon>Eukaryota</taxon>
        <taxon>Viridiplantae</taxon>
        <taxon>Streptophyta</taxon>
        <taxon>Embryophyta</taxon>
        <taxon>Tracheophyta</taxon>
        <taxon>Spermatophyta</taxon>
        <taxon>Magnoliopsida</taxon>
        <taxon>Liliopsida</taxon>
        <taxon>Zingiberales</taxon>
        <taxon>Musaceae</taxon>
        <taxon>Ensete</taxon>
    </lineage>
</organism>
<accession>A0AAV8RKJ6</accession>
<name>A0AAV8RKJ6_ENSVE</name>
<feature type="compositionally biased region" description="Pro residues" evidence="1">
    <location>
        <begin position="80"/>
        <end position="91"/>
    </location>
</feature>
<keyword evidence="3" id="KW-1185">Reference proteome</keyword>
<evidence type="ECO:0000256" key="1">
    <source>
        <dbReference type="SAM" id="MobiDB-lite"/>
    </source>
</evidence>
<gene>
    <name evidence="2" type="ORF">OPV22_010303</name>
</gene>
<dbReference type="Proteomes" id="UP001222027">
    <property type="component" value="Unassembled WGS sequence"/>
</dbReference>
<protein>
    <submittedName>
        <fullName evidence="2">Uncharacterized protein</fullName>
    </submittedName>
</protein>
<sequence>MTGLTTVPASSHTFVQLILASAIPSSAMEGEEAAGGERQLSVVDEAARGRRPLGIGCFATGWAPHNEELGEDAASKIEEPPPPPPLLSAEN</sequence>
<feature type="region of interest" description="Disordered" evidence="1">
    <location>
        <begin position="60"/>
        <end position="91"/>
    </location>
</feature>
<comment type="caution">
    <text evidence="2">The sequence shown here is derived from an EMBL/GenBank/DDBJ whole genome shotgun (WGS) entry which is preliminary data.</text>
</comment>
<dbReference type="AlphaFoldDB" id="A0AAV8RKJ6"/>
<reference evidence="2 3" key="1">
    <citation type="submission" date="2022-12" db="EMBL/GenBank/DDBJ databases">
        <title>Chromosome-scale assembly of the Ensete ventricosum genome.</title>
        <authorList>
            <person name="Dussert Y."/>
            <person name="Stocks J."/>
            <person name="Wendawek A."/>
            <person name="Woldeyes F."/>
            <person name="Nichols R.A."/>
            <person name="Borrell J.S."/>
        </authorList>
    </citation>
    <scope>NUCLEOTIDE SEQUENCE [LARGE SCALE GENOMIC DNA]</scope>
    <source>
        <strain evidence="3">cv. Maze</strain>
        <tissue evidence="2">Seeds</tissue>
    </source>
</reference>
<proteinExistence type="predicted"/>
<evidence type="ECO:0000313" key="2">
    <source>
        <dbReference type="EMBL" id="KAJ8499751.1"/>
    </source>
</evidence>